<reference evidence="2 3" key="1">
    <citation type="submission" date="2023-06" db="EMBL/GenBank/DDBJ databases">
        <title>Black Yeasts Isolated from many extreme environments.</title>
        <authorList>
            <person name="Coleine C."/>
            <person name="Stajich J.E."/>
            <person name="Selbmann L."/>
        </authorList>
    </citation>
    <scope>NUCLEOTIDE SEQUENCE [LARGE SCALE GENOMIC DNA]</scope>
    <source>
        <strain evidence="2 3">CCFEE 5887</strain>
    </source>
</reference>
<evidence type="ECO:0000256" key="1">
    <source>
        <dbReference type="SAM" id="MobiDB-lite"/>
    </source>
</evidence>
<sequence>MANASPYQHVVHIEIPTQPAGMPEIHQPVSAAMVHVIQEYQRGNGNAPRIGATRPWMLGVRLAQDANGSNLSPPPSRLSILSPNSLWTATKSSDSVSLTPHTDGLVQPGLLLGGNKLRKRRSAVNKNKSTAAWFVSLPPAVQRKLFSREECLFYHRETATIILDAADETLRRRSWHPSRLTVLERRISDDETVVDWEDHQCEEKVDSAIDMSEFSTEGFRWLDDEPDIDLKLYDYHAAIAETDRRTASFSEPVKRFSLRKRNPSLTSLSIRRGRPSTSSARPIFDSTPGTPSLASKPRSVRSPSFSLKHPGSQGSRSSLDPRATHYQDPAARMKLRVYLASPQKFDEAIEFGFPSVKARNHWDRIRPMTSPHPRHEPNRTFFHDDTPSLSGDDSDNEDDQHDTLFDPRTPEEAVFQMHRPSPKKLSIDLDSGLSLRRPSFMRRRAETYARAATTDREMTLRMTLTRPDLRSPDEFQPEDRSNINAIPLERPELVAQPSPMSIWDSLPPAESRMKRFLRKLKMR</sequence>
<feature type="region of interest" description="Disordered" evidence="1">
    <location>
        <begin position="365"/>
        <end position="406"/>
    </location>
</feature>
<proteinExistence type="predicted"/>
<evidence type="ECO:0000313" key="2">
    <source>
        <dbReference type="EMBL" id="KAK5545377.1"/>
    </source>
</evidence>
<accession>A0AAV9QNV3</accession>
<gene>
    <name evidence="2" type="ORF">LTR25_000384</name>
</gene>
<feature type="region of interest" description="Disordered" evidence="1">
    <location>
        <begin position="267"/>
        <end position="323"/>
    </location>
</feature>
<organism evidence="2 3">
    <name type="scientific">Vermiconidia calcicola</name>
    <dbReference type="NCBI Taxonomy" id="1690605"/>
    <lineage>
        <taxon>Eukaryota</taxon>
        <taxon>Fungi</taxon>
        <taxon>Dikarya</taxon>
        <taxon>Ascomycota</taxon>
        <taxon>Pezizomycotina</taxon>
        <taxon>Dothideomycetes</taxon>
        <taxon>Dothideomycetidae</taxon>
        <taxon>Mycosphaerellales</taxon>
        <taxon>Extremaceae</taxon>
        <taxon>Vermiconidia</taxon>
    </lineage>
</organism>
<comment type="caution">
    <text evidence="2">The sequence shown here is derived from an EMBL/GenBank/DDBJ whole genome shotgun (WGS) entry which is preliminary data.</text>
</comment>
<keyword evidence="3" id="KW-1185">Reference proteome</keyword>
<dbReference type="EMBL" id="JAXLQG010000001">
    <property type="protein sequence ID" value="KAK5545377.1"/>
    <property type="molecule type" value="Genomic_DNA"/>
</dbReference>
<dbReference type="Proteomes" id="UP001345827">
    <property type="component" value="Unassembled WGS sequence"/>
</dbReference>
<name>A0AAV9QNV3_9PEZI</name>
<evidence type="ECO:0000313" key="3">
    <source>
        <dbReference type="Proteomes" id="UP001345827"/>
    </source>
</evidence>
<dbReference type="AlphaFoldDB" id="A0AAV9QNV3"/>
<feature type="compositionally biased region" description="Basic and acidic residues" evidence="1">
    <location>
        <begin position="373"/>
        <end position="386"/>
    </location>
</feature>
<feature type="compositionally biased region" description="Polar residues" evidence="1">
    <location>
        <begin position="267"/>
        <end position="280"/>
    </location>
</feature>
<protein>
    <submittedName>
        <fullName evidence="2">Uncharacterized protein</fullName>
    </submittedName>
</protein>